<gene>
    <name evidence="9" type="ORF">GCM10025867_29910</name>
</gene>
<keyword evidence="10" id="KW-1185">Reference proteome</keyword>
<evidence type="ECO:0000256" key="4">
    <source>
        <dbReference type="ARBA" id="ARBA00022692"/>
    </source>
</evidence>
<dbReference type="Proteomes" id="UP001321486">
    <property type="component" value="Chromosome"/>
</dbReference>
<evidence type="ECO:0000256" key="3">
    <source>
        <dbReference type="ARBA" id="ARBA00022475"/>
    </source>
</evidence>
<evidence type="ECO:0000259" key="8">
    <source>
        <dbReference type="Pfam" id="PF09335"/>
    </source>
</evidence>
<keyword evidence="5 7" id="KW-1133">Transmembrane helix</keyword>
<dbReference type="InterPro" id="IPR032818">
    <property type="entry name" value="DedA-like"/>
</dbReference>
<sequence>MIFDPHSFLTGLGPSVLIGLGVMVFVESGLLFPFLPGDSLLFTAGLLASSGVIHVPVWLVIVVAFVAAALGDQVGYWLGHRFGRRLFTPDARILKSRYLDQAQGFFAKYGGAALVLGRFVPVVRTYVPLAAGASLSGYRTFLLWNLSGAALWTVVVSVLGIVLGRIPFVRTHIDLLAVLVVIVSVLPIVITGLVRYRRSRHTADVTR</sequence>
<evidence type="ECO:0000256" key="7">
    <source>
        <dbReference type="RuleBase" id="RU367016"/>
    </source>
</evidence>
<evidence type="ECO:0000256" key="6">
    <source>
        <dbReference type="ARBA" id="ARBA00023136"/>
    </source>
</evidence>
<feature type="domain" description="VTT" evidence="8">
    <location>
        <begin position="35"/>
        <end position="160"/>
    </location>
</feature>
<dbReference type="PANTHER" id="PTHR30353">
    <property type="entry name" value="INNER MEMBRANE PROTEIN DEDA-RELATED"/>
    <property type="match status" value="1"/>
</dbReference>
<reference evidence="10" key="1">
    <citation type="journal article" date="2019" name="Int. J. Syst. Evol. Microbiol.">
        <title>The Global Catalogue of Microorganisms (GCM) 10K type strain sequencing project: providing services to taxonomists for standard genome sequencing and annotation.</title>
        <authorList>
            <consortium name="The Broad Institute Genomics Platform"/>
            <consortium name="The Broad Institute Genome Sequencing Center for Infectious Disease"/>
            <person name="Wu L."/>
            <person name="Ma J."/>
        </authorList>
    </citation>
    <scope>NUCLEOTIDE SEQUENCE [LARGE SCALE GENOMIC DNA]</scope>
    <source>
        <strain evidence="10">NBRC 108728</strain>
    </source>
</reference>
<evidence type="ECO:0000313" key="9">
    <source>
        <dbReference type="EMBL" id="BDZ50750.1"/>
    </source>
</evidence>
<dbReference type="EMBL" id="AP027732">
    <property type="protein sequence ID" value="BDZ50750.1"/>
    <property type="molecule type" value="Genomic_DNA"/>
</dbReference>
<feature type="transmembrane region" description="Helical" evidence="7">
    <location>
        <begin position="141"/>
        <end position="163"/>
    </location>
</feature>
<dbReference type="PANTHER" id="PTHR30353:SF0">
    <property type="entry name" value="TRANSMEMBRANE PROTEIN"/>
    <property type="match status" value="1"/>
</dbReference>
<name>A0ABN6Y439_9MICO</name>
<dbReference type="RefSeq" id="WP_286343688.1">
    <property type="nucleotide sequence ID" value="NZ_AP027732.1"/>
</dbReference>
<feature type="transmembrane region" description="Helical" evidence="7">
    <location>
        <begin position="12"/>
        <end position="35"/>
    </location>
</feature>
<feature type="transmembrane region" description="Helical" evidence="7">
    <location>
        <begin position="175"/>
        <end position="194"/>
    </location>
</feature>
<evidence type="ECO:0000313" key="10">
    <source>
        <dbReference type="Proteomes" id="UP001321486"/>
    </source>
</evidence>
<organism evidence="9 10">
    <name type="scientific">Frondihabitans sucicola</name>
    <dbReference type="NCBI Taxonomy" id="1268041"/>
    <lineage>
        <taxon>Bacteria</taxon>
        <taxon>Bacillati</taxon>
        <taxon>Actinomycetota</taxon>
        <taxon>Actinomycetes</taxon>
        <taxon>Micrococcales</taxon>
        <taxon>Microbacteriaceae</taxon>
        <taxon>Frondihabitans</taxon>
    </lineage>
</organism>
<dbReference type="InterPro" id="IPR032816">
    <property type="entry name" value="VTT_dom"/>
</dbReference>
<evidence type="ECO:0000256" key="1">
    <source>
        <dbReference type="ARBA" id="ARBA00004651"/>
    </source>
</evidence>
<keyword evidence="6 7" id="KW-0472">Membrane</keyword>
<keyword evidence="3 7" id="KW-1003">Cell membrane</keyword>
<keyword evidence="4 7" id="KW-0812">Transmembrane</keyword>
<evidence type="ECO:0000256" key="2">
    <source>
        <dbReference type="ARBA" id="ARBA00010792"/>
    </source>
</evidence>
<accession>A0ABN6Y439</accession>
<feature type="transmembrane region" description="Helical" evidence="7">
    <location>
        <begin position="55"/>
        <end position="78"/>
    </location>
</feature>
<dbReference type="Pfam" id="PF09335">
    <property type="entry name" value="VTT_dom"/>
    <property type="match status" value="1"/>
</dbReference>
<comment type="subcellular location">
    <subcellularLocation>
        <location evidence="1 7">Cell membrane</location>
        <topology evidence="1 7">Multi-pass membrane protein</topology>
    </subcellularLocation>
</comment>
<proteinExistence type="inferred from homology"/>
<comment type="similarity">
    <text evidence="2 7">Belongs to the DedA family.</text>
</comment>
<protein>
    <submittedName>
        <fullName evidence="9">Membrane protein</fullName>
    </submittedName>
</protein>
<evidence type="ECO:0000256" key="5">
    <source>
        <dbReference type="ARBA" id="ARBA00022989"/>
    </source>
</evidence>